<evidence type="ECO:0000313" key="1">
    <source>
        <dbReference type="EMBL" id="GAG52616.1"/>
    </source>
</evidence>
<dbReference type="Gene3D" id="2.40.160.180">
    <property type="entry name" value="Carbohydrate-selective porin OprB"/>
    <property type="match status" value="1"/>
</dbReference>
<accession>X0ZX30</accession>
<organism evidence="1">
    <name type="scientific">marine sediment metagenome</name>
    <dbReference type="NCBI Taxonomy" id="412755"/>
    <lineage>
        <taxon>unclassified sequences</taxon>
        <taxon>metagenomes</taxon>
        <taxon>ecological metagenomes</taxon>
    </lineage>
</organism>
<dbReference type="EMBL" id="BARS01053603">
    <property type="protein sequence ID" value="GAG52616.1"/>
    <property type="molecule type" value="Genomic_DNA"/>
</dbReference>
<dbReference type="InterPro" id="IPR052932">
    <property type="entry name" value="OprB_Porin"/>
</dbReference>
<proteinExistence type="predicted"/>
<feature type="non-terminal residue" evidence="1">
    <location>
        <position position="1"/>
    </location>
</feature>
<name>X0ZX30_9ZZZZ</name>
<dbReference type="GO" id="GO:0008643">
    <property type="term" value="P:carbohydrate transport"/>
    <property type="evidence" value="ECO:0007669"/>
    <property type="project" value="InterPro"/>
</dbReference>
<feature type="non-terminal residue" evidence="1">
    <location>
        <position position="225"/>
    </location>
</feature>
<dbReference type="Pfam" id="PF04966">
    <property type="entry name" value="OprB"/>
    <property type="match status" value="1"/>
</dbReference>
<dbReference type="PANTHER" id="PTHR37944">
    <property type="entry name" value="PORIN B"/>
    <property type="match status" value="1"/>
</dbReference>
<reference evidence="1" key="1">
    <citation type="journal article" date="2014" name="Front. Microbiol.">
        <title>High frequency of phylogenetically diverse reductive dehalogenase-homologous genes in deep subseafloor sedimentary metagenomes.</title>
        <authorList>
            <person name="Kawai M."/>
            <person name="Futagami T."/>
            <person name="Toyoda A."/>
            <person name="Takaki Y."/>
            <person name="Nishi S."/>
            <person name="Hori S."/>
            <person name="Arai W."/>
            <person name="Tsubouchi T."/>
            <person name="Morono Y."/>
            <person name="Uchiyama I."/>
            <person name="Ito T."/>
            <person name="Fujiyama A."/>
            <person name="Inagaki F."/>
            <person name="Takami H."/>
        </authorList>
    </citation>
    <scope>NUCLEOTIDE SEQUENCE</scope>
    <source>
        <strain evidence="1">Expedition CK06-06</strain>
    </source>
</reference>
<dbReference type="AlphaFoldDB" id="X0ZX30"/>
<dbReference type="PANTHER" id="PTHR37944:SF1">
    <property type="entry name" value="PORIN B"/>
    <property type="match status" value="1"/>
</dbReference>
<protein>
    <submittedName>
        <fullName evidence="1">Uncharacterized protein</fullName>
    </submittedName>
</protein>
<dbReference type="GO" id="GO:0015288">
    <property type="term" value="F:porin activity"/>
    <property type="evidence" value="ECO:0007669"/>
    <property type="project" value="InterPro"/>
</dbReference>
<dbReference type="InterPro" id="IPR038673">
    <property type="entry name" value="OprB_sf"/>
</dbReference>
<dbReference type="GO" id="GO:0016020">
    <property type="term" value="C:membrane"/>
    <property type="evidence" value="ECO:0007669"/>
    <property type="project" value="InterPro"/>
</dbReference>
<sequence>EKGVKLTLILTTGAFQNFRGGLNTHNANAFSGDWRMNLSLDFDKMGAIPGGFFFIRGKSAWNRGVRADVGSLGAEQWVYGTGGWEEDEELFVDKWWYGQRFFDKQLELRVGKLLTPVDLFDIAAYARLPWDQFSNAALNRNPTVPHRKALGAYAKVKFGDWGHLKLAGIDADQVDSTECADVKNALHGPATYVGLAEFVCTPKLSSGNGDLPGNYGLGMWYDGRS</sequence>
<gene>
    <name evidence="1" type="ORF">S01H1_79505</name>
</gene>
<dbReference type="InterPro" id="IPR007049">
    <property type="entry name" value="Carb-sel_porin_OprB"/>
</dbReference>
<comment type="caution">
    <text evidence="1">The sequence shown here is derived from an EMBL/GenBank/DDBJ whole genome shotgun (WGS) entry which is preliminary data.</text>
</comment>